<organism evidence="2 3">
    <name type="scientific">Methylobacterium nodulans (strain LMG 21967 / CNCM I-2342 / ORS 2060)</name>
    <dbReference type="NCBI Taxonomy" id="460265"/>
    <lineage>
        <taxon>Bacteria</taxon>
        <taxon>Pseudomonadati</taxon>
        <taxon>Pseudomonadota</taxon>
        <taxon>Alphaproteobacteria</taxon>
        <taxon>Hyphomicrobiales</taxon>
        <taxon>Methylobacteriaceae</taxon>
        <taxon>Methylobacterium</taxon>
    </lineage>
</organism>
<dbReference type="Pfam" id="PF08259">
    <property type="entry name" value="Periviscerokin"/>
    <property type="match status" value="1"/>
</dbReference>
<protein>
    <submittedName>
        <fullName evidence="2">Uncharacterized protein</fullName>
    </submittedName>
</protein>
<proteinExistence type="predicted"/>
<feature type="chain" id="PRO_5002874148" evidence="1">
    <location>
        <begin position="22"/>
        <end position="96"/>
    </location>
</feature>
<keyword evidence="1" id="KW-0732">Signal</keyword>
<dbReference type="Proteomes" id="UP000008207">
    <property type="component" value="Chromosome"/>
</dbReference>
<accession>B8IK66</accession>
<dbReference type="AlphaFoldDB" id="B8IK66"/>
<reference evidence="2 3" key="1">
    <citation type="submission" date="2009-01" db="EMBL/GenBank/DDBJ databases">
        <title>Complete sequence of chromosome of Methylobacterium nodulans ORS 2060.</title>
        <authorList>
            <consortium name="US DOE Joint Genome Institute"/>
            <person name="Lucas S."/>
            <person name="Copeland A."/>
            <person name="Lapidus A."/>
            <person name="Glavina del Rio T."/>
            <person name="Dalin E."/>
            <person name="Tice H."/>
            <person name="Bruce D."/>
            <person name="Goodwin L."/>
            <person name="Pitluck S."/>
            <person name="Sims D."/>
            <person name="Brettin T."/>
            <person name="Detter J.C."/>
            <person name="Han C."/>
            <person name="Larimer F."/>
            <person name="Land M."/>
            <person name="Hauser L."/>
            <person name="Kyrpides N."/>
            <person name="Ivanova N."/>
            <person name="Marx C.J."/>
            <person name="Richardson P."/>
        </authorList>
    </citation>
    <scope>NUCLEOTIDE SEQUENCE [LARGE SCALE GENOMIC DNA]</scope>
    <source>
        <strain evidence="3">LMG 21967 / CNCM I-2342 / ORS 2060</strain>
    </source>
</reference>
<evidence type="ECO:0000313" key="2">
    <source>
        <dbReference type="EMBL" id="ACL61851.1"/>
    </source>
</evidence>
<dbReference type="InterPro" id="IPR013231">
    <property type="entry name" value="Periviscerokinin"/>
</dbReference>
<dbReference type="EMBL" id="CP001349">
    <property type="protein sequence ID" value="ACL61851.1"/>
    <property type="molecule type" value="Genomic_DNA"/>
</dbReference>
<evidence type="ECO:0000256" key="1">
    <source>
        <dbReference type="SAM" id="SignalP"/>
    </source>
</evidence>
<name>B8IK66_METNO</name>
<dbReference type="HOGENOM" id="CLU_2356518_0_0_5"/>
<evidence type="ECO:0000313" key="3">
    <source>
        <dbReference type="Proteomes" id="UP000008207"/>
    </source>
</evidence>
<gene>
    <name evidence="2" type="ordered locus">Mnod_7111</name>
</gene>
<feature type="signal peptide" evidence="1">
    <location>
        <begin position="1"/>
        <end position="21"/>
    </location>
</feature>
<dbReference type="OrthoDB" id="7997406at2"/>
<dbReference type="KEGG" id="mno:Mnod_7111"/>
<keyword evidence="3" id="KW-1185">Reference proteome</keyword>
<dbReference type="eggNOG" id="ENOG5030HKK">
    <property type="taxonomic scope" value="Bacteria"/>
</dbReference>
<dbReference type="RefSeq" id="WP_015933414.1">
    <property type="nucleotide sequence ID" value="NC_011894.1"/>
</dbReference>
<sequence>MLMKSLMIAGVLVAGAGAARAEDASLAASGLQPMEVVGFSDSVPQGMPLFVALPRMAPGAEVDLRDVGTSGLVAFGRTVPAALDPNAEIATGTVTK</sequence>